<feature type="signal peptide" evidence="1">
    <location>
        <begin position="1"/>
        <end position="17"/>
    </location>
</feature>
<evidence type="ECO:0000313" key="3">
    <source>
        <dbReference type="Proteomes" id="UP000269265"/>
    </source>
</evidence>
<dbReference type="AlphaFoldDB" id="A0A3R8S6W4"/>
<dbReference type="Pfam" id="PF09601">
    <property type="entry name" value="DUF2459"/>
    <property type="match status" value="1"/>
</dbReference>
<evidence type="ECO:0000256" key="1">
    <source>
        <dbReference type="SAM" id="SignalP"/>
    </source>
</evidence>
<sequence length="210" mass="22574">MLLRTFLIFTALSSASAAYCADGIAEPQVKIYVVGNGWHAGLLLPAQAINTEIPSLRERFPQAGHYEIGWGDMGFYQAKDITVGLAIEALFFSKGSLLHVVGLQGPVDRFLIGNDVAQTCVSRSQYERMARLIAQAFVHGLDGKPVAAGPGLYGDGQFYKAYGRYSWLHTCNRWTAAVLQAGGVALSPQFSLTAGSVLDAVHRQGKCPAP</sequence>
<dbReference type="OrthoDB" id="211174at2"/>
<evidence type="ECO:0000313" key="2">
    <source>
        <dbReference type="EMBL" id="RRS02916.1"/>
    </source>
</evidence>
<accession>A0A3R8S6W4</accession>
<proteinExistence type="predicted"/>
<keyword evidence="1" id="KW-0732">Signal</keyword>
<dbReference type="EMBL" id="RSED01000017">
    <property type="protein sequence ID" value="RRS02916.1"/>
    <property type="molecule type" value="Genomic_DNA"/>
</dbReference>
<dbReference type="RefSeq" id="WP_125244733.1">
    <property type="nucleotide sequence ID" value="NZ_RSED01000017.1"/>
</dbReference>
<comment type="caution">
    <text evidence="2">The sequence shown here is derived from an EMBL/GenBank/DDBJ whole genome shotgun (WGS) entry which is preliminary data.</text>
</comment>
<gene>
    <name evidence="2" type="ORF">EIP75_18335</name>
</gene>
<name>A0A3R8S6W4_9BURK</name>
<keyword evidence="3" id="KW-1185">Reference proteome</keyword>
<organism evidence="2 3">
    <name type="scientific">Aquabacterium soli</name>
    <dbReference type="NCBI Taxonomy" id="2493092"/>
    <lineage>
        <taxon>Bacteria</taxon>
        <taxon>Pseudomonadati</taxon>
        <taxon>Pseudomonadota</taxon>
        <taxon>Betaproteobacteria</taxon>
        <taxon>Burkholderiales</taxon>
        <taxon>Aquabacterium</taxon>
    </lineage>
</organism>
<dbReference type="InterPro" id="IPR011727">
    <property type="entry name" value="CHP02117"/>
</dbReference>
<protein>
    <submittedName>
        <fullName evidence="2">DUF2459 domain-containing protein</fullName>
    </submittedName>
</protein>
<reference evidence="2 3" key="1">
    <citation type="submission" date="2018-12" db="EMBL/GenBank/DDBJ databases">
        <title>The whole draft genome of Aquabacterium sp. SJQ9.</title>
        <authorList>
            <person name="Sun L."/>
            <person name="Gao X."/>
            <person name="Chen W."/>
            <person name="Huang K."/>
        </authorList>
    </citation>
    <scope>NUCLEOTIDE SEQUENCE [LARGE SCALE GENOMIC DNA]</scope>
    <source>
        <strain evidence="2 3">SJQ9</strain>
    </source>
</reference>
<feature type="chain" id="PRO_5018751791" evidence="1">
    <location>
        <begin position="18"/>
        <end position="210"/>
    </location>
</feature>
<dbReference type="Proteomes" id="UP000269265">
    <property type="component" value="Unassembled WGS sequence"/>
</dbReference>